<organism evidence="2">
    <name type="scientific">Setaria italica</name>
    <name type="common">Foxtail millet</name>
    <name type="synonym">Panicum italicum</name>
    <dbReference type="NCBI Taxonomy" id="4555"/>
    <lineage>
        <taxon>Eukaryota</taxon>
        <taxon>Viridiplantae</taxon>
        <taxon>Streptophyta</taxon>
        <taxon>Embryophyta</taxon>
        <taxon>Tracheophyta</taxon>
        <taxon>Spermatophyta</taxon>
        <taxon>Magnoliopsida</taxon>
        <taxon>Liliopsida</taxon>
        <taxon>Poales</taxon>
        <taxon>Poaceae</taxon>
        <taxon>PACMAD clade</taxon>
        <taxon>Panicoideae</taxon>
        <taxon>Panicodae</taxon>
        <taxon>Paniceae</taxon>
        <taxon>Cenchrinae</taxon>
        <taxon>Setaria</taxon>
    </lineage>
</organism>
<dbReference type="AlphaFoldDB" id="A0A368S9X8"/>
<reference evidence="2" key="1">
    <citation type="journal article" date="2012" name="Nat. Biotechnol.">
        <title>Reference genome sequence of the model plant Setaria.</title>
        <authorList>
            <person name="Bennetzen J.L."/>
            <person name="Schmutz J."/>
            <person name="Wang H."/>
            <person name="Percifield R."/>
            <person name="Hawkins J."/>
            <person name="Pontaroli A.C."/>
            <person name="Estep M."/>
            <person name="Feng L."/>
            <person name="Vaughn J.N."/>
            <person name="Grimwood J."/>
            <person name="Jenkins J."/>
            <person name="Barry K."/>
            <person name="Lindquist E."/>
            <person name="Hellsten U."/>
            <person name="Deshpande S."/>
            <person name="Wang X."/>
            <person name="Wu X."/>
            <person name="Mitros T."/>
            <person name="Triplett J."/>
            <person name="Yang X."/>
            <person name="Ye C.Y."/>
            <person name="Mauro-Herrera M."/>
            <person name="Wang L."/>
            <person name="Li P."/>
            <person name="Sharma M."/>
            <person name="Sharma R."/>
            <person name="Ronald P.C."/>
            <person name="Panaud O."/>
            <person name="Kellogg E.A."/>
            <person name="Brutnell T.P."/>
            <person name="Doust A.N."/>
            <person name="Tuskan G.A."/>
            <person name="Rokhsar D."/>
            <person name="Devos K.M."/>
        </authorList>
    </citation>
    <scope>NUCLEOTIDE SEQUENCE [LARGE SCALE GENOMIC DNA]</scope>
    <source>
        <strain evidence="2">Yugu1</strain>
    </source>
</reference>
<sequence>MASVSPPVPGRRRPPDPVQGRHATRRSRLSAALGLAVDPEPTDPCSDSSTVRHHHLRLHAQAAADPAPPSRTAGSGKGDMEDTRHGHARTLPPPADRFAVGVAVSGTWCPVR</sequence>
<reference evidence="2" key="2">
    <citation type="submission" date="2015-07" db="EMBL/GenBank/DDBJ databases">
        <authorList>
            <person name="Noorani M."/>
        </authorList>
    </citation>
    <scope>NUCLEOTIDE SEQUENCE</scope>
    <source>
        <strain evidence="2">Yugu1</strain>
    </source>
</reference>
<accession>A0A368S9X8</accession>
<evidence type="ECO:0000256" key="1">
    <source>
        <dbReference type="SAM" id="MobiDB-lite"/>
    </source>
</evidence>
<proteinExistence type="predicted"/>
<evidence type="ECO:0000313" key="2">
    <source>
        <dbReference type="EMBL" id="RCV39237.1"/>
    </source>
</evidence>
<feature type="region of interest" description="Disordered" evidence="1">
    <location>
        <begin position="1"/>
        <end position="28"/>
    </location>
</feature>
<gene>
    <name evidence="2" type="ORF">SETIT_8G207500v2</name>
</gene>
<dbReference type="EMBL" id="CM003535">
    <property type="protein sequence ID" value="RCV39237.1"/>
    <property type="molecule type" value="Genomic_DNA"/>
</dbReference>
<feature type="region of interest" description="Disordered" evidence="1">
    <location>
        <begin position="59"/>
        <end position="94"/>
    </location>
</feature>
<name>A0A368S9X8_SETIT</name>
<protein>
    <submittedName>
        <fullName evidence="2">Uncharacterized protein</fullName>
    </submittedName>
</protein>